<feature type="transmembrane region" description="Helical" evidence="1">
    <location>
        <begin position="35"/>
        <end position="59"/>
    </location>
</feature>
<dbReference type="AlphaFoldDB" id="A0A6G9AMW0"/>
<organism evidence="3 4">
    <name type="scientific">Spirosoma aureum</name>
    <dbReference type="NCBI Taxonomy" id="2692134"/>
    <lineage>
        <taxon>Bacteria</taxon>
        <taxon>Pseudomonadati</taxon>
        <taxon>Bacteroidota</taxon>
        <taxon>Cytophagia</taxon>
        <taxon>Cytophagales</taxon>
        <taxon>Cytophagaceae</taxon>
        <taxon>Spirosoma</taxon>
    </lineage>
</organism>
<dbReference type="Pfam" id="PF11127">
    <property type="entry name" value="YgaP-like_TM"/>
    <property type="match status" value="1"/>
</dbReference>
<keyword evidence="1" id="KW-1133">Transmembrane helix</keyword>
<keyword evidence="1" id="KW-0472">Membrane</keyword>
<dbReference type="InterPro" id="IPR021309">
    <property type="entry name" value="YgaP-like_TM"/>
</dbReference>
<gene>
    <name evidence="3" type="ORF">G8759_14505</name>
</gene>
<reference evidence="3 4" key="1">
    <citation type="submission" date="2020-03" db="EMBL/GenBank/DDBJ databases">
        <authorList>
            <person name="Kim M.K."/>
        </authorList>
    </citation>
    <scope>NUCLEOTIDE SEQUENCE [LARGE SCALE GENOMIC DNA]</scope>
    <source>
        <strain evidence="3 4">BT328</strain>
    </source>
</reference>
<dbReference type="RefSeq" id="WP_167209099.1">
    <property type="nucleotide sequence ID" value="NZ_CP050063.1"/>
</dbReference>
<feature type="domain" description="Inner membrane protein YgaP-like transmembrane" evidence="2">
    <location>
        <begin position="1"/>
        <end position="67"/>
    </location>
</feature>
<dbReference type="EMBL" id="CP050063">
    <property type="protein sequence ID" value="QIP13740.1"/>
    <property type="molecule type" value="Genomic_DNA"/>
</dbReference>
<proteinExistence type="predicted"/>
<accession>A0A6G9AMW0</accession>
<protein>
    <submittedName>
        <fullName evidence="3">DUF2892 domain-containing protein</fullName>
    </submittedName>
</protein>
<name>A0A6G9AMW0_9BACT</name>
<dbReference type="KEGG" id="spib:G8759_14505"/>
<sequence length="70" mass="7907">MIHNISKTDRILRTGMAITLLVLFSKTDGSLTMNWLLLAGSILLLSSSIIKYCPLYHLLDRSTHPKKKHS</sequence>
<dbReference type="Proteomes" id="UP000501802">
    <property type="component" value="Chromosome"/>
</dbReference>
<evidence type="ECO:0000313" key="3">
    <source>
        <dbReference type="EMBL" id="QIP13740.1"/>
    </source>
</evidence>
<keyword evidence="1" id="KW-0812">Transmembrane</keyword>
<evidence type="ECO:0000256" key="1">
    <source>
        <dbReference type="SAM" id="Phobius"/>
    </source>
</evidence>
<evidence type="ECO:0000259" key="2">
    <source>
        <dbReference type="Pfam" id="PF11127"/>
    </source>
</evidence>
<evidence type="ECO:0000313" key="4">
    <source>
        <dbReference type="Proteomes" id="UP000501802"/>
    </source>
</evidence>
<keyword evidence="4" id="KW-1185">Reference proteome</keyword>